<feature type="domain" description="ABC transporter" evidence="9">
    <location>
        <begin position="50"/>
        <end position="271"/>
    </location>
</feature>
<dbReference type="GO" id="GO:0034040">
    <property type="term" value="F:ATPase-coupled lipid transmembrane transporter activity"/>
    <property type="evidence" value="ECO:0007669"/>
    <property type="project" value="TreeGrafter"/>
</dbReference>
<keyword evidence="2" id="KW-0813">Transport</keyword>
<dbReference type="PANTHER" id="PTHR24221">
    <property type="entry name" value="ATP-BINDING CASSETTE SUB-FAMILY B"/>
    <property type="match status" value="1"/>
</dbReference>
<evidence type="ECO:0000259" key="9">
    <source>
        <dbReference type="PROSITE" id="PS50893"/>
    </source>
</evidence>
<dbReference type="SMART" id="SM00382">
    <property type="entry name" value="AAA"/>
    <property type="match status" value="1"/>
</dbReference>
<evidence type="ECO:0000256" key="1">
    <source>
        <dbReference type="ARBA" id="ARBA00004651"/>
    </source>
</evidence>
<comment type="subcellular location">
    <subcellularLocation>
        <location evidence="1">Cell membrane</location>
        <topology evidence="1">Multi-pass membrane protein</topology>
    </subcellularLocation>
</comment>
<evidence type="ECO:0000313" key="10">
    <source>
        <dbReference type="EMBL" id="GAH65823.1"/>
    </source>
</evidence>
<gene>
    <name evidence="10" type="ORF">S03H2_42860</name>
</gene>
<dbReference type="PANTHER" id="PTHR24221:SF397">
    <property type="entry name" value="ABC TRANSPORTER, ATP-BINDING TRANSMEMBRANE PROTEIN"/>
    <property type="match status" value="1"/>
</dbReference>
<evidence type="ECO:0000256" key="6">
    <source>
        <dbReference type="ARBA" id="ARBA00022840"/>
    </source>
</evidence>
<dbReference type="PROSITE" id="PS00211">
    <property type="entry name" value="ABC_TRANSPORTER_1"/>
    <property type="match status" value="1"/>
</dbReference>
<reference evidence="10" key="1">
    <citation type="journal article" date="2014" name="Front. Microbiol.">
        <title>High frequency of phylogenetically diverse reductive dehalogenase-homologous genes in deep subseafloor sedimentary metagenomes.</title>
        <authorList>
            <person name="Kawai M."/>
            <person name="Futagami T."/>
            <person name="Toyoda A."/>
            <person name="Takaki Y."/>
            <person name="Nishi S."/>
            <person name="Hori S."/>
            <person name="Arai W."/>
            <person name="Tsubouchi T."/>
            <person name="Morono Y."/>
            <person name="Uchiyama I."/>
            <person name="Ito T."/>
            <person name="Fujiyama A."/>
            <person name="Inagaki F."/>
            <person name="Takami H."/>
        </authorList>
    </citation>
    <scope>NUCLEOTIDE SEQUENCE</scope>
    <source>
        <strain evidence="10">Expedition CK06-06</strain>
    </source>
</reference>
<keyword evidence="8" id="KW-0472">Membrane</keyword>
<protein>
    <recommendedName>
        <fullName evidence="9">ABC transporter domain-containing protein</fullName>
    </recommendedName>
</protein>
<keyword evidence="3" id="KW-1003">Cell membrane</keyword>
<keyword evidence="7" id="KW-1133">Transmembrane helix</keyword>
<name>X1J7T6_9ZZZZ</name>
<dbReference type="SUPFAM" id="SSF52540">
    <property type="entry name" value="P-loop containing nucleoside triphosphate hydrolases"/>
    <property type="match status" value="1"/>
</dbReference>
<proteinExistence type="predicted"/>
<dbReference type="InterPro" id="IPR017871">
    <property type="entry name" value="ABC_transporter-like_CS"/>
</dbReference>
<dbReference type="GO" id="GO:0005886">
    <property type="term" value="C:plasma membrane"/>
    <property type="evidence" value="ECO:0007669"/>
    <property type="project" value="UniProtKB-SubCell"/>
</dbReference>
<evidence type="ECO:0000256" key="4">
    <source>
        <dbReference type="ARBA" id="ARBA00022692"/>
    </source>
</evidence>
<dbReference type="FunFam" id="3.40.50.300:FF:000221">
    <property type="entry name" value="Multidrug ABC transporter ATP-binding protein"/>
    <property type="match status" value="1"/>
</dbReference>
<feature type="non-terminal residue" evidence="10">
    <location>
        <position position="1"/>
    </location>
</feature>
<dbReference type="InterPro" id="IPR039421">
    <property type="entry name" value="Type_1_exporter"/>
</dbReference>
<dbReference type="InterPro" id="IPR003593">
    <property type="entry name" value="AAA+_ATPase"/>
</dbReference>
<keyword evidence="4" id="KW-0812">Transmembrane</keyword>
<evidence type="ECO:0000256" key="8">
    <source>
        <dbReference type="ARBA" id="ARBA00023136"/>
    </source>
</evidence>
<dbReference type="Pfam" id="PF00005">
    <property type="entry name" value="ABC_tran"/>
    <property type="match status" value="1"/>
</dbReference>
<organism evidence="10">
    <name type="scientific">marine sediment metagenome</name>
    <dbReference type="NCBI Taxonomy" id="412755"/>
    <lineage>
        <taxon>unclassified sequences</taxon>
        <taxon>metagenomes</taxon>
        <taxon>ecological metagenomes</taxon>
    </lineage>
</organism>
<keyword evidence="5" id="KW-0547">Nucleotide-binding</keyword>
<evidence type="ECO:0000256" key="5">
    <source>
        <dbReference type="ARBA" id="ARBA00022741"/>
    </source>
</evidence>
<dbReference type="PROSITE" id="PS50893">
    <property type="entry name" value="ABC_TRANSPORTER_2"/>
    <property type="match status" value="1"/>
</dbReference>
<dbReference type="InterPro" id="IPR027417">
    <property type="entry name" value="P-loop_NTPase"/>
</dbReference>
<accession>X1J7T6</accession>
<dbReference type="AlphaFoldDB" id="X1J7T6"/>
<dbReference type="GO" id="GO:0016887">
    <property type="term" value="F:ATP hydrolysis activity"/>
    <property type="evidence" value="ECO:0007669"/>
    <property type="project" value="InterPro"/>
</dbReference>
<dbReference type="InterPro" id="IPR003439">
    <property type="entry name" value="ABC_transporter-like_ATP-bd"/>
</dbReference>
<feature type="non-terminal residue" evidence="10">
    <location>
        <position position="271"/>
    </location>
</feature>
<keyword evidence="6" id="KW-0067">ATP-binding</keyword>
<dbReference type="Gene3D" id="3.40.50.300">
    <property type="entry name" value="P-loop containing nucleotide triphosphate hydrolases"/>
    <property type="match status" value="1"/>
</dbReference>
<sequence length="271" mass="30041">AGYMIPLLKVGMMGHLLSQINEGVKRIDKIIYHPKLPDAVTSKVPEISNIEFKNVSFSYTEKEILHNISFKAKEGTVTALVGPSGAGKTTIAHLITRMWDIDKGEILIGDVNIKDIPLEKLIDKVGFVFQDTFMFSDTVYENIRMGSEVVQEEDIIHAAKAAQCHEFIEELPERYNTIIGEAGTIHLSGGEKQRIALARVILKNAPIIVLDEAIAYAYAENEVKIQSAFAEIMKGKTVIVIAHRLSTIVDADQIIVIDEGKIEEMGTHTEL</sequence>
<evidence type="ECO:0000256" key="7">
    <source>
        <dbReference type="ARBA" id="ARBA00022989"/>
    </source>
</evidence>
<evidence type="ECO:0000256" key="2">
    <source>
        <dbReference type="ARBA" id="ARBA00022448"/>
    </source>
</evidence>
<comment type="caution">
    <text evidence="10">The sequence shown here is derived from an EMBL/GenBank/DDBJ whole genome shotgun (WGS) entry which is preliminary data.</text>
</comment>
<evidence type="ECO:0000256" key="3">
    <source>
        <dbReference type="ARBA" id="ARBA00022475"/>
    </source>
</evidence>
<dbReference type="EMBL" id="BARU01026706">
    <property type="protein sequence ID" value="GAH65823.1"/>
    <property type="molecule type" value="Genomic_DNA"/>
</dbReference>
<dbReference type="GO" id="GO:0005524">
    <property type="term" value="F:ATP binding"/>
    <property type="evidence" value="ECO:0007669"/>
    <property type="project" value="UniProtKB-KW"/>
</dbReference>